<keyword evidence="2" id="KW-1185">Reference proteome</keyword>
<sequence length="392" mass="45764">GQQVEIEGKIRSIIAQGPLTYYFGMLNWNKKFDPMRGYAIAPLPNGYYGNGQYNIILIRYNAKKKNKKNGPYLWNLYDDTITMKHQGHNTAWQQLAGQPAADFFKYNKITTYGDDNIFSCFNDQWKAEKMIEYFFKKRGWFAMENESNSQKFILKIKIWSYEAICPRVVGLANNCAHYPDIHALYLEYFDKHIFHYYSHMKNIRKRIPIKSYDETPLDHMDIVEVQAPKNGQTPIITGRTGAGKSTILSKIKWNNVTTHGWLAQALPEFRSKNFIICLDEIHEMDEDALFLMEHYRGHSNSNSKLISLKNLEHFMRFNIDSGLDMGYRNGIFTMCASSKVIAIQRRERTGRTCDGLCVRLINEFMDIPFDPSISFMYNFPNLYKIIPALRHP</sequence>
<comment type="caution">
    <text evidence="1">The sequence shown here is derived from an EMBL/GenBank/DDBJ whole genome shotgun (WGS) entry which is preliminary data.</text>
</comment>
<feature type="non-terminal residue" evidence="1">
    <location>
        <position position="1"/>
    </location>
</feature>
<gene>
    <name evidence="1" type="ORF">DHETER_LOCUS7182</name>
</gene>
<evidence type="ECO:0000313" key="2">
    <source>
        <dbReference type="Proteomes" id="UP000789702"/>
    </source>
</evidence>
<dbReference type="Proteomes" id="UP000789702">
    <property type="component" value="Unassembled WGS sequence"/>
</dbReference>
<evidence type="ECO:0000313" key="1">
    <source>
        <dbReference type="EMBL" id="CAG8599347.1"/>
    </source>
</evidence>
<dbReference type="EMBL" id="CAJVPU010009868">
    <property type="protein sequence ID" value="CAG8599347.1"/>
    <property type="molecule type" value="Genomic_DNA"/>
</dbReference>
<reference evidence="1" key="1">
    <citation type="submission" date="2021-06" db="EMBL/GenBank/DDBJ databases">
        <authorList>
            <person name="Kallberg Y."/>
            <person name="Tangrot J."/>
            <person name="Rosling A."/>
        </authorList>
    </citation>
    <scope>NUCLEOTIDE SEQUENCE</scope>
    <source>
        <strain evidence="1">IL203A</strain>
    </source>
</reference>
<organism evidence="1 2">
    <name type="scientific">Dentiscutata heterogama</name>
    <dbReference type="NCBI Taxonomy" id="1316150"/>
    <lineage>
        <taxon>Eukaryota</taxon>
        <taxon>Fungi</taxon>
        <taxon>Fungi incertae sedis</taxon>
        <taxon>Mucoromycota</taxon>
        <taxon>Glomeromycotina</taxon>
        <taxon>Glomeromycetes</taxon>
        <taxon>Diversisporales</taxon>
        <taxon>Gigasporaceae</taxon>
        <taxon>Dentiscutata</taxon>
    </lineage>
</organism>
<protein>
    <submittedName>
        <fullName evidence="1">2216_t:CDS:1</fullName>
    </submittedName>
</protein>
<proteinExistence type="predicted"/>
<accession>A0ACA9MN12</accession>
<name>A0ACA9MN12_9GLOM</name>